<proteinExistence type="predicted"/>
<dbReference type="PATRIC" id="fig|1315283.4.peg.3187"/>
<dbReference type="KEGG" id="ptn:PTRA_b0056"/>
<organism evidence="1">
    <name type="scientific">Pseudoalteromonas translucida KMM 520</name>
    <dbReference type="NCBI Taxonomy" id="1315283"/>
    <lineage>
        <taxon>Bacteria</taxon>
        <taxon>Pseudomonadati</taxon>
        <taxon>Pseudomonadota</taxon>
        <taxon>Gammaproteobacteria</taxon>
        <taxon>Alteromonadales</taxon>
        <taxon>Pseudoalteromonadaceae</taxon>
        <taxon>Pseudoalteromonas</taxon>
    </lineage>
</organism>
<reference evidence="1 2" key="1">
    <citation type="submission" date="2015-03" db="EMBL/GenBank/DDBJ databases">
        <authorList>
            <person name="Murphy D."/>
        </authorList>
    </citation>
    <scope>NUCLEOTIDE SEQUENCE [LARGE SCALE GENOMIC DNA]</scope>
    <source>
        <strain evidence="1 2">KMM 520</strain>
    </source>
</reference>
<evidence type="ECO:0000313" key="1">
    <source>
        <dbReference type="EMBL" id="ALS34595.1"/>
    </source>
</evidence>
<accession>A0A0U2NK82</accession>
<evidence type="ECO:0000313" key="2">
    <source>
        <dbReference type="Proteomes" id="UP000065261"/>
    </source>
</evidence>
<sequence>MLNNYIWLPLKPKYRGKFSSCKPLFLADIWPLFLFKTTNCKAPLQFYYFNSRLINFI</sequence>
<dbReference type="EMBL" id="CP011035">
    <property type="protein sequence ID" value="ALS34595.1"/>
    <property type="molecule type" value="Genomic_DNA"/>
</dbReference>
<protein>
    <submittedName>
        <fullName evidence="1">Uncharacterized protein</fullName>
    </submittedName>
</protein>
<name>A0A0U2NK82_9GAMM</name>
<dbReference type="Proteomes" id="UP000065261">
    <property type="component" value="Chromosome II"/>
</dbReference>
<gene>
    <name evidence="1" type="ORF">PTRA_b0056</name>
</gene>
<dbReference type="AlphaFoldDB" id="A0A0U2NK82"/>